<evidence type="ECO:0000256" key="1">
    <source>
        <dbReference type="ARBA" id="ARBA00022603"/>
    </source>
</evidence>
<dbReference type="InterPro" id="IPR050078">
    <property type="entry name" value="Ribosomal_L11_MeTrfase_PrmA"/>
</dbReference>
<dbReference type="AlphaFoldDB" id="A0A5M6IGM1"/>
<dbReference type="OrthoDB" id="9794615at2"/>
<keyword evidence="4" id="KW-1185">Reference proteome</keyword>
<dbReference type="Pfam" id="PF06325">
    <property type="entry name" value="PrmA"/>
    <property type="match status" value="1"/>
</dbReference>
<dbReference type="InterPro" id="IPR029063">
    <property type="entry name" value="SAM-dependent_MTases_sf"/>
</dbReference>
<dbReference type="PANTHER" id="PTHR43648:SF1">
    <property type="entry name" value="ELECTRON TRANSFER FLAVOPROTEIN BETA SUBUNIT LYSINE METHYLTRANSFERASE"/>
    <property type="match status" value="1"/>
</dbReference>
<name>A0A5M6IGM1_9PROT</name>
<keyword evidence="1 3" id="KW-0489">Methyltransferase</keyword>
<proteinExistence type="predicted"/>
<sequence length="224" mass="23796">MTRDLTAEAGRRAFIADHTVVEAPPLVPELRLHLATEVTALWQATETCMNATGLAPPFWAFAWAGGQALARHILDTPALVRDRDVLDFAAGGGLVGLAAARAGARHVTCVEVDPLAVSAIAANAALNGLADRIEARCDDLTTDLSRPAPWSVVLAGDVCYEQPMADRVLAFLRARAAAGATVLMADPGRSFLPRQGMRVAAHLSVPTSLALEDRTRMDTVVYHL</sequence>
<dbReference type="GO" id="GO:0032259">
    <property type="term" value="P:methylation"/>
    <property type="evidence" value="ECO:0007669"/>
    <property type="project" value="UniProtKB-KW"/>
</dbReference>
<gene>
    <name evidence="3" type="ORF">F1188_05195</name>
</gene>
<protein>
    <submittedName>
        <fullName evidence="3">Methyltransferase</fullName>
    </submittedName>
</protein>
<dbReference type="EMBL" id="VWPJ01000003">
    <property type="protein sequence ID" value="KAA5606728.1"/>
    <property type="molecule type" value="Genomic_DNA"/>
</dbReference>
<dbReference type="GO" id="GO:0016279">
    <property type="term" value="F:protein-lysine N-methyltransferase activity"/>
    <property type="evidence" value="ECO:0007669"/>
    <property type="project" value="TreeGrafter"/>
</dbReference>
<dbReference type="SUPFAM" id="SSF53335">
    <property type="entry name" value="S-adenosyl-L-methionine-dependent methyltransferases"/>
    <property type="match status" value="1"/>
</dbReference>
<evidence type="ECO:0000313" key="3">
    <source>
        <dbReference type="EMBL" id="KAA5606728.1"/>
    </source>
</evidence>
<comment type="caution">
    <text evidence="3">The sequence shown here is derived from an EMBL/GenBank/DDBJ whole genome shotgun (WGS) entry which is preliminary data.</text>
</comment>
<organism evidence="3 4">
    <name type="scientific">Roseospira marina</name>
    <dbReference type="NCBI Taxonomy" id="140057"/>
    <lineage>
        <taxon>Bacteria</taxon>
        <taxon>Pseudomonadati</taxon>
        <taxon>Pseudomonadota</taxon>
        <taxon>Alphaproteobacteria</taxon>
        <taxon>Rhodospirillales</taxon>
        <taxon>Rhodospirillaceae</taxon>
        <taxon>Roseospira</taxon>
    </lineage>
</organism>
<reference evidence="3 4" key="1">
    <citation type="submission" date="2019-09" db="EMBL/GenBank/DDBJ databases">
        <title>Genome sequence of Roseospira marina, one of the more divergent members of the non-sulfur purple photosynthetic bacterial family, the Rhodospirillaceae.</title>
        <authorList>
            <person name="Meyer T."/>
            <person name="Kyndt J."/>
        </authorList>
    </citation>
    <scope>NUCLEOTIDE SEQUENCE [LARGE SCALE GENOMIC DNA]</scope>
    <source>
        <strain evidence="3 4">DSM 15113</strain>
    </source>
</reference>
<dbReference type="Proteomes" id="UP000324065">
    <property type="component" value="Unassembled WGS sequence"/>
</dbReference>
<dbReference type="PANTHER" id="PTHR43648">
    <property type="entry name" value="ELECTRON TRANSFER FLAVOPROTEIN BETA SUBUNIT LYSINE METHYLTRANSFERASE"/>
    <property type="match status" value="1"/>
</dbReference>
<keyword evidence="2 3" id="KW-0808">Transferase</keyword>
<evidence type="ECO:0000256" key="2">
    <source>
        <dbReference type="ARBA" id="ARBA00022679"/>
    </source>
</evidence>
<evidence type="ECO:0000313" key="4">
    <source>
        <dbReference type="Proteomes" id="UP000324065"/>
    </source>
</evidence>
<accession>A0A5M6IGM1</accession>
<dbReference type="Gene3D" id="3.40.50.150">
    <property type="entry name" value="Vaccinia Virus protein VP39"/>
    <property type="match status" value="1"/>
</dbReference>